<dbReference type="GO" id="GO:0019843">
    <property type="term" value="F:rRNA binding"/>
    <property type="evidence" value="ECO:0007669"/>
    <property type="project" value="UniProtKB-UniRule"/>
</dbReference>
<keyword evidence="10" id="KW-0150">Chloroplast</keyword>
<gene>
    <name evidence="8 10" type="primary">rpl4</name>
</gene>
<dbReference type="InterPro" id="IPR023574">
    <property type="entry name" value="Ribosomal_uL4_dom_sf"/>
</dbReference>
<sequence>MEKKYFSFNFNKNQEEQMYIVHRAITHHLNSSRQRSANTKTRSEVKGGGKKPWKQKGTGKARAGSIRSPLWKGGGIIFGPKYKDYITKINKKEKKLATKILIYNKQNNTIIINTITDEINKPNTKYFIKQLKNFNIQINDHNIKLLIIIENYHKNLYLSIRNLPNVELTTANNINILSLIKAHKIITTHHALKIINQKYKD</sequence>
<evidence type="ECO:0000256" key="7">
    <source>
        <dbReference type="ARBA" id="ARBA00035208"/>
    </source>
</evidence>
<dbReference type="GO" id="GO:0005840">
    <property type="term" value="C:ribosome"/>
    <property type="evidence" value="ECO:0007669"/>
    <property type="project" value="UniProtKB-KW"/>
</dbReference>
<comment type="subunit">
    <text evidence="8">Part of the 50S ribosomal subunit.</text>
</comment>
<keyword evidence="5 8" id="KW-0689">Ribosomal protein</keyword>
<dbReference type="InterPro" id="IPR002136">
    <property type="entry name" value="Ribosomal_uL4"/>
</dbReference>
<proteinExistence type="inferred from homology"/>
<evidence type="ECO:0000256" key="2">
    <source>
        <dbReference type="ARBA" id="ARBA00010528"/>
    </source>
</evidence>
<dbReference type="NCBIfam" id="TIGR03953">
    <property type="entry name" value="rplD_bact"/>
    <property type="match status" value="1"/>
</dbReference>
<keyword evidence="3 8" id="KW-0699">rRNA-binding</keyword>
<evidence type="ECO:0000256" key="8">
    <source>
        <dbReference type="HAMAP-Rule" id="MF_01328"/>
    </source>
</evidence>
<dbReference type="SUPFAM" id="SSF52166">
    <property type="entry name" value="Ribosomal protein L4"/>
    <property type="match status" value="1"/>
</dbReference>
<dbReference type="GO" id="GO:0006412">
    <property type="term" value="P:translation"/>
    <property type="evidence" value="ECO:0007669"/>
    <property type="project" value="UniProtKB-UniRule"/>
</dbReference>
<accession>A0A1Z1M8N0</accession>
<evidence type="ECO:0000256" key="6">
    <source>
        <dbReference type="ARBA" id="ARBA00023274"/>
    </source>
</evidence>
<evidence type="ECO:0000313" key="10">
    <source>
        <dbReference type="EMBL" id="ARW62320.1"/>
    </source>
</evidence>
<dbReference type="HAMAP" id="MF_01328_B">
    <property type="entry name" value="Ribosomal_uL4_B"/>
    <property type="match status" value="1"/>
</dbReference>
<dbReference type="EMBL" id="MF101422">
    <property type="protein sequence ID" value="ARW62320.1"/>
    <property type="molecule type" value="Genomic_DNA"/>
</dbReference>
<feature type="compositionally biased region" description="Basic residues" evidence="9">
    <location>
        <begin position="48"/>
        <end position="59"/>
    </location>
</feature>
<dbReference type="GO" id="GO:0003735">
    <property type="term" value="F:structural constituent of ribosome"/>
    <property type="evidence" value="ECO:0007669"/>
    <property type="project" value="InterPro"/>
</dbReference>
<dbReference type="PANTHER" id="PTHR10746:SF17">
    <property type="entry name" value="LARGE RIBOSOMAL SUBUNIT PROTEIN UL4C"/>
    <property type="match status" value="1"/>
</dbReference>
<reference evidence="10" key="1">
    <citation type="journal article" date="2017" name="J. Phycol.">
        <title>Analysis of chloroplast genomes and a supermatrix inform reclassification of the Rhodomelaceae (Rhodophyta).</title>
        <authorList>
            <person name="Diaz-Tapia P."/>
            <person name="Maggs C.A."/>
            <person name="West J.A."/>
            <person name="Verbruggen H."/>
        </authorList>
    </citation>
    <scope>NUCLEOTIDE SEQUENCE</scope>
    <source>
        <strain evidence="10">JW4523</strain>
    </source>
</reference>
<feature type="compositionally biased region" description="Polar residues" evidence="9">
    <location>
        <begin position="29"/>
        <end position="40"/>
    </location>
</feature>
<keyword evidence="10" id="KW-0934">Plastid</keyword>
<keyword evidence="6 8" id="KW-0687">Ribonucleoprotein</keyword>
<comment type="function">
    <text evidence="1 8">Probably binds the 23S rRNA.</text>
</comment>
<evidence type="ECO:0000256" key="1">
    <source>
        <dbReference type="ARBA" id="ARBA00004083"/>
    </source>
</evidence>
<feature type="region of interest" description="Disordered" evidence="9">
    <location>
        <begin position="29"/>
        <end position="64"/>
    </location>
</feature>
<dbReference type="Pfam" id="PF00573">
    <property type="entry name" value="Ribosomal_L4"/>
    <property type="match status" value="1"/>
</dbReference>
<evidence type="ECO:0000256" key="9">
    <source>
        <dbReference type="SAM" id="MobiDB-lite"/>
    </source>
</evidence>
<dbReference type="AlphaFoldDB" id="A0A1Z1M8N0"/>
<dbReference type="InterPro" id="IPR013005">
    <property type="entry name" value="Ribosomal_uL4-like"/>
</dbReference>
<comment type="similarity">
    <text evidence="2 8">Belongs to the universal ribosomal protein uL4 family.</text>
</comment>
<evidence type="ECO:0000256" key="4">
    <source>
        <dbReference type="ARBA" id="ARBA00022884"/>
    </source>
</evidence>
<name>A0A1Z1M8N0_9FLOR</name>
<dbReference type="PANTHER" id="PTHR10746">
    <property type="entry name" value="50S RIBOSOMAL PROTEIN L4"/>
    <property type="match status" value="1"/>
</dbReference>
<organism evidence="10">
    <name type="scientific">Caloglossa beccarii</name>
    <dbReference type="NCBI Taxonomy" id="131038"/>
    <lineage>
        <taxon>Eukaryota</taxon>
        <taxon>Rhodophyta</taxon>
        <taxon>Florideophyceae</taxon>
        <taxon>Rhodymeniophycidae</taxon>
        <taxon>Ceramiales</taxon>
        <taxon>Delesseriaceae</taxon>
        <taxon>Caloglossa</taxon>
    </lineage>
</organism>
<comment type="subcellular location">
    <subcellularLocation>
        <location evidence="8">Plastid</location>
        <location evidence="8">Chloroplast</location>
    </subcellularLocation>
</comment>
<protein>
    <recommendedName>
        <fullName evidence="7 8">Large ribosomal subunit protein uL4c</fullName>
    </recommendedName>
</protein>
<keyword evidence="4 8" id="KW-0694">RNA-binding</keyword>
<dbReference type="Gene3D" id="3.40.1370.10">
    <property type="match status" value="1"/>
</dbReference>
<evidence type="ECO:0000256" key="3">
    <source>
        <dbReference type="ARBA" id="ARBA00022730"/>
    </source>
</evidence>
<dbReference type="GeneID" id="33355504"/>
<geneLocation type="chloroplast" evidence="10"/>
<dbReference type="RefSeq" id="YP_009393758.1">
    <property type="nucleotide sequence ID" value="NC_035269.1"/>
</dbReference>
<dbReference type="GO" id="GO:0009507">
    <property type="term" value="C:chloroplast"/>
    <property type="evidence" value="ECO:0007669"/>
    <property type="project" value="UniProtKB-SubCell"/>
</dbReference>
<evidence type="ECO:0000256" key="5">
    <source>
        <dbReference type="ARBA" id="ARBA00022980"/>
    </source>
</evidence>
<dbReference type="GO" id="GO:1990904">
    <property type="term" value="C:ribonucleoprotein complex"/>
    <property type="evidence" value="ECO:0007669"/>
    <property type="project" value="UniProtKB-KW"/>
</dbReference>